<evidence type="ECO:0000313" key="3">
    <source>
        <dbReference type="Proteomes" id="UP000230779"/>
    </source>
</evidence>
<reference evidence="2 3" key="1">
    <citation type="submission" date="2017-09" db="EMBL/GenBank/DDBJ databases">
        <title>Depth-based differentiation of microbial function through sediment-hosted aquifers and enrichment of novel symbionts in the deep terrestrial subsurface.</title>
        <authorList>
            <person name="Probst A.J."/>
            <person name="Ladd B."/>
            <person name="Jarett J.K."/>
            <person name="Geller-Mcgrath D.E."/>
            <person name="Sieber C.M."/>
            <person name="Emerson J.B."/>
            <person name="Anantharaman K."/>
            <person name="Thomas B.C."/>
            <person name="Malmstrom R."/>
            <person name="Stieglmeier M."/>
            <person name="Klingl A."/>
            <person name="Woyke T."/>
            <person name="Ryan C.M."/>
            <person name="Banfield J.F."/>
        </authorList>
    </citation>
    <scope>NUCLEOTIDE SEQUENCE [LARGE SCALE GENOMIC DNA]</scope>
    <source>
        <strain evidence="2">CG_4_10_14_0_8_um_filter_42_10</strain>
    </source>
</reference>
<dbReference type="InterPro" id="IPR041657">
    <property type="entry name" value="HTH_17"/>
</dbReference>
<accession>A0A2M7RK76</accession>
<dbReference type="EMBL" id="PFMD01000010">
    <property type="protein sequence ID" value="PIY97159.1"/>
    <property type="molecule type" value="Genomic_DNA"/>
</dbReference>
<dbReference type="Pfam" id="PF12728">
    <property type="entry name" value="HTH_17"/>
    <property type="match status" value="1"/>
</dbReference>
<dbReference type="Proteomes" id="UP000230779">
    <property type="component" value="Unassembled WGS sequence"/>
</dbReference>
<sequence>MPDKQYYSTSEAAKILGVSRIAVFNRIKKGQLKAAKFGRNYLIEKDQLPQKRGAPLSNRDKELINKAVDKTIKEYGQTLKLLANDQS</sequence>
<feature type="domain" description="Helix-turn-helix" evidence="1">
    <location>
        <begin position="6"/>
        <end position="48"/>
    </location>
</feature>
<protein>
    <recommendedName>
        <fullName evidence="1">Helix-turn-helix domain-containing protein</fullName>
    </recommendedName>
</protein>
<dbReference type="NCBIfam" id="TIGR01764">
    <property type="entry name" value="excise"/>
    <property type="match status" value="1"/>
</dbReference>
<dbReference type="GO" id="GO:0003677">
    <property type="term" value="F:DNA binding"/>
    <property type="evidence" value="ECO:0007669"/>
    <property type="project" value="InterPro"/>
</dbReference>
<proteinExistence type="predicted"/>
<evidence type="ECO:0000313" key="2">
    <source>
        <dbReference type="EMBL" id="PIY97159.1"/>
    </source>
</evidence>
<comment type="caution">
    <text evidence="2">The sequence shown here is derived from an EMBL/GenBank/DDBJ whole genome shotgun (WGS) entry which is preliminary data.</text>
</comment>
<evidence type="ECO:0000259" key="1">
    <source>
        <dbReference type="Pfam" id="PF12728"/>
    </source>
</evidence>
<dbReference type="InterPro" id="IPR010093">
    <property type="entry name" value="SinI_DNA-bd"/>
</dbReference>
<organism evidence="2 3">
    <name type="scientific">Candidatus Kerfeldbacteria bacterium CG_4_10_14_0_8_um_filter_42_10</name>
    <dbReference type="NCBI Taxonomy" id="2014248"/>
    <lineage>
        <taxon>Bacteria</taxon>
        <taxon>Candidatus Kerfeldiibacteriota</taxon>
    </lineage>
</organism>
<gene>
    <name evidence="2" type="ORF">COY66_00945</name>
</gene>
<dbReference type="AlphaFoldDB" id="A0A2M7RK76"/>
<name>A0A2M7RK76_9BACT</name>